<protein>
    <recommendedName>
        <fullName evidence="4">Lipoprotein</fullName>
    </recommendedName>
</protein>
<dbReference type="AlphaFoldDB" id="A0A8K0VC56"/>
<dbReference type="EMBL" id="JAESVN010000020">
    <property type="protein sequence ID" value="MBL4919372.1"/>
    <property type="molecule type" value="Genomic_DNA"/>
</dbReference>
<organism evidence="2 3">
    <name type="scientific">Szabonella alba</name>
    <dbReference type="NCBI Taxonomy" id="2804194"/>
    <lineage>
        <taxon>Bacteria</taxon>
        <taxon>Pseudomonadati</taxon>
        <taxon>Pseudomonadota</taxon>
        <taxon>Alphaproteobacteria</taxon>
        <taxon>Rhodobacterales</taxon>
        <taxon>Paracoccaceae</taxon>
        <taxon>Szabonella</taxon>
    </lineage>
</organism>
<proteinExistence type="predicted"/>
<keyword evidence="3" id="KW-1185">Reference proteome</keyword>
<feature type="signal peptide" evidence="1">
    <location>
        <begin position="1"/>
        <end position="27"/>
    </location>
</feature>
<evidence type="ECO:0000313" key="2">
    <source>
        <dbReference type="EMBL" id="MBL4919372.1"/>
    </source>
</evidence>
<name>A0A8K0VC56_9RHOB</name>
<sequence>MAQFPFTRGALTALTLSLALLSGCVTTGTPDGINILDPGRDFTRVWRDYPDMDQRFSRPGRPVTLAQVRGVERGQDRAALLRNLGQPAFQHEDGSLEFHLALTGGPRDRLICQYRVYFDADNRVWSSVWRRAQCAELVAGAGRA</sequence>
<comment type="caution">
    <text evidence="2">The sequence shown here is derived from an EMBL/GenBank/DDBJ whole genome shotgun (WGS) entry which is preliminary data.</text>
</comment>
<reference evidence="2" key="1">
    <citation type="submission" date="2021-01" db="EMBL/GenBank/DDBJ databases">
        <title>Tabrizicola alba sp. nov. a motile alkaliphilic bacterium isolated from a soda lake.</title>
        <authorList>
            <person name="Szuroczki S."/>
            <person name="Abbaszade G."/>
            <person name="Schumann P."/>
            <person name="Toth E."/>
        </authorList>
    </citation>
    <scope>NUCLEOTIDE SEQUENCE</scope>
    <source>
        <strain evidence="2">DMG-N-6</strain>
    </source>
</reference>
<dbReference type="RefSeq" id="WP_202690352.1">
    <property type="nucleotide sequence ID" value="NZ_JAESVN010000020.1"/>
</dbReference>
<evidence type="ECO:0000313" key="3">
    <source>
        <dbReference type="Proteomes" id="UP000648908"/>
    </source>
</evidence>
<dbReference type="Proteomes" id="UP000648908">
    <property type="component" value="Unassembled WGS sequence"/>
</dbReference>
<evidence type="ECO:0000256" key="1">
    <source>
        <dbReference type="SAM" id="SignalP"/>
    </source>
</evidence>
<keyword evidence="1" id="KW-0732">Signal</keyword>
<gene>
    <name evidence="2" type="ORF">JL811_19335</name>
</gene>
<accession>A0A8K0VC56</accession>
<evidence type="ECO:0008006" key="4">
    <source>
        <dbReference type="Google" id="ProtNLM"/>
    </source>
</evidence>
<feature type="chain" id="PRO_5035479026" description="Lipoprotein" evidence="1">
    <location>
        <begin position="28"/>
        <end position="144"/>
    </location>
</feature>